<protein>
    <recommendedName>
        <fullName evidence="5">Peptidase MA-like domain-containing protein</fullName>
    </recommendedName>
</protein>
<dbReference type="PROSITE" id="PS51257">
    <property type="entry name" value="PROKAR_LIPOPROTEIN"/>
    <property type="match status" value="1"/>
</dbReference>
<evidence type="ECO:0000313" key="3">
    <source>
        <dbReference type="EMBL" id="GAA1910523.1"/>
    </source>
</evidence>
<dbReference type="RefSeq" id="WP_344004571.1">
    <property type="nucleotide sequence ID" value="NZ_BAAAMY010000002.1"/>
</dbReference>
<evidence type="ECO:0000256" key="1">
    <source>
        <dbReference type="SAM" id="MobiDB-lite"/>
    </source>
</evidence>
<evidence type="ECO:0000256" key="2">
    <source>
        <dbReference type="SAM" id="SignalP"/>
    </source>
</evidence>
<dbReference type="Proteomes" id="UP001501612">
    <property type="component" value="Unassembled WGS sequence"/>
</dbReference>
<gene>
    <name evidence="3" type="ORF">GCM10009737_09920</name>
</gene>
<reference evidence="3 4" key="1">
    <citation type="journal article" date="2019" name="Int. J. Syst. Evol. Microbiol.">
        <title>The Global Catalogue of Microorganisms (GCM) 10K type strain sequencing project: providing services to taxonomists for standard genome sequencing and annotation.</title>
        <authorList>
            <consortium name="The Broad Institute Genomics Platform"/>
            <consortium name="The Broad Institute Genome Sequencing Center for Infectious Disease"/>
            <person name="Wu L."/>
            <person name="Ma J."/>
        </authorList>
    </citation>
    <scope>NUCLEOTIDE SEQUENCE [LARGE SCALE GENOMIC DNA]</scope>
    <source>
        <strain evidence="3 4">JCM 14046</strain>
    </source>
</reference>
<sequence>MRTRRRAAAALPLLVSLVLGTTSCGFLSDEVEPGAAETSAPGDPGAGSGDVRGDARPALLDDEARLTRAVRGLLRERAAALRGADGGAVLAGVADDPDAQRAQRVYADNVAALPVATFRYVTGDAVLSPDPAAGAEGEVRVGVDLRTRLRRLDTGAVSSPREMVLAVDGDDLRLVSDVPALADPSAGGAQPWDLGPVTTVTRGGVLGVFDAGAPDAAAVGEAVVDEAADAADDVAAVVPYRWSGDVAVYGPSDTTLLRALGGLPAGVADGLDGVAFGVRPADGGPDVAERVLLHPRMLRADEAERDRLLRHELTHVALSGRDDGVPRWLSEGLAEWVSVQPLRADERLISMAALRAARRGVETLPPDDSFSTGARSGADYGIAWQACEEVAAVYGEDALWTLLEAMGARGDRSPEAVLETVLGTTGDDLAAQASDRIVSAYG</sequence>
<keyword evidence="4" id="KW-1185">Reference proteome</keyword>
<dbReference type="EMBL" id="BAAAMY010000002">
    <property type="protein sequence ID" value="GAA1910523.1"/>
    <property type="molecule type" value="Genomic_DNA"/>
</dbReference>
<feature type="chain" id="PRO_5047002590" description="Peptidase MA-like domain-containing protein" evidence="2">
    <location>
        <begin position="29"/>
        <end position="442"/>
    </location>
</feature>
<evidence type="ECO:0000313" key="4">
    <source>
        <dbReference type="Proteomes" id="UP001501612"/>
    </source>
</evidence>
<organism evidence="3 4">
    <name type="scientific">Nocardioides lentus</name>
    <dbReference type="NCBI Taxonomy" id="338077"/>
    <lineage>
        <taxon>Bacteria</taxon>
        <taxon>Bacillati</taxon>
        <taxon>Actinomycetota</taxon>
        <taxon>Actinomycetes</taxon>
        <taxon>Propionibacteriales</taxon>
        <taxon>Nocardioidaceae</taxon>
        <taxon>Nocardioides</taxon>
    </lineage>
</organism>
<name>A0ABN2P2F0_9ACTN</name>
<proteinExistence type="predicted"/>
<evidence type="ECO:0008006" key="5">
    <source>
        <dbReference type="Google" id="ProtNLM"/>
    </source>
</evidence>
<accession>A0ABN2P2F0</accession>
<keyword evidence="2" id="KW-0732">Signal</keyword>
<comment type="caution">
    <text evidence="3">The sequence shown here is derived from an EMBL/GenBank/DDBJ whole genome shotgun (WGS) entry which is preliminary data.</text>
</comment>
<feature type="signal peptide" evidence="2">
    <location>
        <begin position="1"/>
        <end position="28"/>
    </location>
</feature>
<feature type="region of interest" description="Disordered" evidence="1">
    <location>
        <begin position="32"/>
        <end position="58"/>
    </location>
</feature>